<evidence type="ECO:0000313" key="2">
    <source>
        <dbReference type="Proteomes" id="UP001139103"/>
    </source>
</evidence>
<reference evidence="1" key="1">
    <citation type="submission" date="2021-11" db="EMBL/GenBank/DDBJ databases">
        <title>Genome sequence.</title>
        <authorList>
            <person name="Sun Q."/>
        </authorList>
    </citation>
    <scope>NUCLEOTIDE SEQUENCE</scope>
    <source>
        <strain evidence="1">JC732</strain>
    </source>
</reference>
<sequence>MNGKAWSSLLGVMIFASLGYAGGWGEMSGSAGADCGCATSPACGHGCGLNCANVWDGYCAPPACGTRIHSRYHWFARPSTCGCGSTCATGTCCDQYPMCDCNGPHFERVCEKCPSCLKMFRGYNSYSSQGCSTCGQSGTRMIQLGYPTGYEVEMMPASQVMPTKEAKLISPGYRATLPN</sequence>
<dbReference type="RefSeq" id="WP_230223812.1">
    <property type="nucleotide sequence ID" value="NZ_JAJKFT010000010.1"/>
</dbReference>
<dbReference type="Proteomes" id="UP001139103">
    <property type="component" value="Unassembled WGS sequence"/>
</dbReference>
<gene>
    <name evidence="1" type="ORF">LOC68_24570</name>
</gene>
<accession>A0A9X1MS10</accession>
<dbReference type="EMBL" id="JAJKFT010000010">
    <property type="protein sequence ID" value="MCC9631584.1"/>
    <property type="molecule type" value="Genomic_DNA"/>
</dbReference>
<dbReference type="AlphaFoldDB" id="A0A9X1MS10"/>
<comment type="caution">
    <text evidence="1">The sequence shown here is derived from an EMBL/GenBank/DDBJ whole genome shotgun (WGS) entry which is preliminary data.</text>
</comment>
<keyword evidence="2" id="KW-1185">Reference proteome</keyword>
<evidence type="ECO:0000313" key="1">
    <source>
        <dbReference type="EMBL" id="MCC9631584.1"/>
    </source>
</evidence>
<name>A0A9X1MS10_9BACT</name>
<proteinExistence type="predicted"/>
<organism evidence="1 2">
    <name type="scientific">Blastopirellula sediminis</name>
    <dbReference type="NCBI Taxonomy" id="2894196"/>
    <lineage>
        <taxon>Bacteria</taxon>
        <taxon>Pseudomonadati</taxon>
        <taxon>Planctomycetota</taxon>
        <taxon>Planctomycetia</taxon>
        <taxon>Pirellulales</taxon>
        <taxon>Pirellulaceae</taxon>
        <taxon>Blastopirellula</taxon>
    </lineage>
</organism>
<protein>
    <submittedName>
        <fullName evidence="1">Uncharacterized protein</fullName>
    </submittedName>
</protein>